<proteinExistence type="predicted"/>
<evidence type="ECO:0000313" key="3">
    <source>
        <dbReference type="Proteomes" id="UP000824120"/>
    </source>
</evidence>
<feature type="region of interest" description="Disordered" evidence="1">
    <location>
        <begin position="92"/>
        <end position="114"/>
    </location>
</feature>
<keyword evidence="3" id="KW-1185">Reference proteome</keyword>
<feature type="compositionally biased region" description="Basic and acidic residues" evidence="1">
    <location>
        <begin position="95"/>
        <end position="114"/>
    </location>
</feature>
<reference evidence="2 3" key="1">
    <citation type="submission" date="2020-09" db="EMBL/GenBank/DDBJ databases">
        <title>De no assembly of potato wild relative species, Solanum commersonii.</title>
        <authorList>
            <person name="Cho K."/>
        </authorList>
    </citation>
    <scope>NUCLEOTIDE SEQUENCE [LARGE SCALE GENOMIC DNA]</scope>
    <source>
        <strain evidence="2">LZ3.2</strain>
        <tissue evidence="2">Leaf</tissue>
    </source>
</reference>
<sequence>MSLNIVLNAGYKGITKKTVKCSIIVMTRDKSQINHKLQDAKVNKMQKGRARILSSGKDLGNWNVLTIVVENKFEAFVKEECAMVGNSIMTNNVENKGDPSQEKREGGQKMAAKEWLQKPCKRVEKNIQSNEVTRNIDDKDEEEEKSYNIDDGEMDMDMEDLEVESVSNKCEKHGEILTINEETNKDMYNIMLSRDSIDMSYISPNKYGKDHNRAKQQDEIRANNSFKNVISAYTIGQCSNNNNNGIVITSYETARDNYMEIVVLPATLQRDEYQVVMVHTESPNNTLHNVLILNLVDFEPEDLTENKGVDCTTVSESNEEQIYSDTDLSPRVIKVVKLARNGKKQGDRESAQPLRVQPRRQVTSQYSKINEGTHMKY</sequence>
<organism evidence="2 3">
    <name type="scientific">Solanum commersonii</name>
    <name type="common">Commerson's wild potato</name>
    <name type="synonym">Commerson's nightshade</name>
    <dbReference type="NCBI Taxonomy" id="4109"/>
    <lineage>
        <taxon>Eukaryota</taxon>
        <taxon>Viridiplantae</taxon>
        <taxon>Streptophyta</taxon>
        <taxon>Embryophyta</taxon>
        <taxon>Tracheophyta</taxon>
        <taxon>Spermatophyta</taxon>
        <taxon>Magnoliopsida</taxon>
        <taxon>eudicotyledons</taxon>
        <taxon>Gunneridae</taxon>
        <taxon>Pentapetalae</taxon>
        <taxon>asterids</taxon>
        <taxon>lamiids</taxon>
        <taxon>Solanales</taxon>
        <taxon>Solanaceae</taxon>
        <taxon>Solanoideae</taxon>
        <taxon>Solaneae</taxon>
        <taxon>Solanum</taxon>
    </lineage>
</organism>
<evidence type="ECO:0000313" key="2">
    <source>
        <dbReference type="EMBL" id="KAG5600131.1"/>
    </source>
</evidence>
<accession>A0A9J5YHD5</accession>
<feature type="compositionally biased region" description="Polar residues" evidence="1">
    <location>
        <begin position="360"/>
        <end position="370"/>
    </location>
</feature>
<dbReference type="EMBL" id="JACXVP010000006">
    <property type="protein sequence ID" value="KAG5600131.1"/>
    <property type="molecule type" value="Genomic_DNA"/>
</dbReference>
<evidence type="ECO:0000256" key="1">
    <source>
        <dbReference type="SAM" id="MobiDB-lite"/>
    </source>
</evidence>
<gene>
    <name evidence="2" type="ORF">H5410_031501</name>
</gene>
<dbReference type="Proteomes" id="UP000824120">
    <property type="component" value="Chromosome 6"/>
</dbReference>
<dbReference type="AlphaFoldDB" id="A0A9J5YHD5"/>
<feature type="region of interest" description="Disordered" evidence="1">
    <location>
        <begin position="340"/>
        <end position="377"/>
    </location>
</feature>
<comment type="caution">
    <text evidence="2">The sequence shown here is derived from an EMBL/GenBank/DDBJ whole genome shotgun (WGS) entry which is preliminary data.</text>
</comment>
<name>A0A9J5YHD5_SOLCO</name>
<protein>
    <submittedName>
        <fullName evidence="2">Uncharacterized protein</fullName>
    </submittedName>
</protein>